<dbReference type="EMBL" id="CP029462">
    <property type="protein sequence ID" value="AXL22361.1"/>
    <property type="molecule type" value="Genomic_DNA"/>
</dbReference>
<evidence type="ECO:0000256" key="2">
    <source>
        <dbReference type="ARBA" id="ARBA00022448"/>
    </source>
</evidence>
<comment type="subcellular location">
    <subcellularLocation>
        <location evidence="7">Cell outer membrane</location>
    </subcellularLocation>
    <subcellularLocation>
        <location evidence="1">Membrane</location>
    </subcellularLocation>
</comment>
<evidence type="ECO:0000259" key="10">
    <source>
        <dbReference type="Pfam" id="PF07660"/>
    </source>
</evidence>
<evidence type="ECO:0000313" key="12">
    <source>
        <dbReference type="Proteomes" id="UP000254337"/>
    </source>
</evidence>
<comment type="similarity">
    <text evidence="6">Belongs to the bacterial secretin family.</text>
</comment>
<dbReference type="InterPro" id="IPR005644">
    <property type="entry name" value="NolW-like"/>
</dbReference>
<evidence type="ECO:0000256" key="4">
    <source>
        <dbReference type="ARBA" id="ARBA00023136"/>
    </source>
</evidence>
<dbReference type="OrthoDB" id="9779724at2"/>
<protein>
    <submittedName>
        <fullName evidence="11">Type II secretion system protein GspD</fullName>
    </submittedName>
</protein>
<dbReference type="Gene3D" id="3.30.1370.120">
    <property type="match status" value="1"/>
</dbReference>
<reference evidence="11 12" key="1">
    <citation type="submission" date="2018-05" db="EMBL/GenBank/DDBJ databases">
        <title>Complete genome sequence of Megasphaera sp. AJH120T, isolated from the ceca of a chicken.</title>
        <authorList>
            <person name="Maki J."/>
            <person name="Looft T."/>
        </authorList>
    </citation>
    <scope>NUCLEOTIDE SEQUENCE [LARGE SCALE GENOMIC DNA]</scope>
    <source>
        <strain evidence="11 12">AJH120</strain>
    </source>
</reference>
<dbReference type="Pfam" id="PF03958">
    <property type="entry name" value="Secretin_N"/>
    <property type="match status" value="1"/>
</dbReference>
<dbReference type="RefSeq" id="WP_107195854.1">
    <property type="nucleotide sequence ID" value="NZ_CP029462.1"/>
</dbReference>
<evidence type="ECO:0000256" key="5">
    <source>
        <dbReference type="ARBA" id="ARBA00023237"/>
    </source>
</evidence>
<keyword evidence="5" id="KW-0998">Cell outer membrane</keyword>
<sequence length="361" mass="39623">MMAIAWYGPVWAGSSLSVHVREAPIRSVLEGLARSGNINLIVDDTVQGTMTMHINDVTVEDALDAIAASQNLYYEKEGPVRTMTAGKKRDGAKSLRTWRLRYAVPTDVQEAVRAMVPDGDVRCYDDTNTLVVGATPREHRAVQDLVTALDTKPRQVDVEVEIASIDRSALRHAGVEWNWSSVSGGAGHEGFSFATQIQALEEKGQASVLARPRMAALNGREASVLIGDKIPVVTEYMSGGEKTATTEYKDVGVKLRYVPRIHDDGTVTAAIEAEVSTPVFVNEMKAYRIATRQAKTVVRMLPGRTLVLGGLIRKEDVESLRKVPILGDIPLLGKLFRSHYTSSKETEVVILLRSFVREEIP</sequence>
<dbReference type="KEGG" id="meg:DKB62_04495"/>
<dbReference type="PRINTS" id="PR00811">
    <property type="entry name" value="BCTERIALGSPD"/>
</dbReference>
<dbReference type="InterPro" id="IPR001775">
    <property type="entry name" value="GspD/PilQ"/>
</dbReference>
<evidence type="ECO:0000256" key="6">
    <source>
        <dbReference type="RuleBase" id="RU004003"/>
    </source>
</evidence>
<dbReference type="Proteomes" id="UP000254337">
    <property type="component" value="Chromosome"/>
</dbReference>
<dbReference type="InterPro" id="IPR004846">
    <property type="entry name" value="T2SS/T3SS_dom"/>
</dbReference>
<dbReference type="AlphaFoldDB" id="A0A346B2L8"/>
<evidence type="ECO:0000259" key="9">
    <source>
        <dbReference type="Pfam" id="PF03958"/>
    </source>
</evidence>
<feature type="domain" description="Type II/III secretion system secretin-like" evidence="8">
    <location>
        <begin position="199"/>
        <end position="353"/>
    </location>
</feature>
<dbReference type="Gene3D" id="3.30.1370.130">
    <property type="match status" value="1"/>
</dbReference>
<keyword evidence="2 7" id="KW-0813">Transport</keyword>
<feature type="domain" description="Secretin/TonB short N-terminal" evidence="10">
    <location>
        <begin position="38"/>
        <end position="78"/>
    </location>
</feature>
<evidence type="ECO:0000256" key="3">
    <source>
        <dbReference type="ARBA" id="ARBA00022729"/>
    </source>
</evidence>
<dbReference type="Pfam" id="PF07660">
    <property type="entry name" value="STN"/>
    <property type="match status" value="1"/>
</dbReference>
<dbReference type="GO" id="GO:0009279">
    <property type="term" value="C:cell outer membrane"/>
    <property type="evidence" value="ECO:0007669"/>
    <property type="project" value="UniProtKB-SubCell"/>
</dbReference>
<accession>A0A346B2L8</accession>
<gene>
    <name evidence="11" type="ORF">DKB62_04495</name>
</gene>
<dbReference type="InterPro" id="IPR011662">
    <property type="entry name" value="Secretin/TonB_short_N"/>
</dbReference>
<evidence type="ECO:0000313" key="11">
    <source>
        <dbReference type="EMBL" id="AXL22361.1"/>
    </source>
</evidence>
<evidence type="ECO:0000259" key="8">
    <source>
        <dbReference type="Pfam" id="PF00263"/>
    </source>
</evidence>
<name>A0A346B2L8_9FIRM</name>
<feature type="domain" description="NolW-like" evidence="9">
    <location>
        <begin position="98"/>
        <end position="155"/>
    </location>
</feature>
<dbReference type="PANTHER" id="PTHR30332">
    <property type="entry name" value="PROBABLE GENERAL SECRETION PATHWAY PROTEIN D"/>
    <property type="match status" value="1"/>
</dbReference>
<dbReference type="GO" id="GO:0009306">
    <property type="term" value="P:protein secretion"/>
    <property type="evidence" value="ECO:0007669"/>
    <property type="project" value="InterPro"/>
</dbReference>
<proteinExistence type="inferred from homology"/>
<dbReference type="InterPro" id="IPR038591">
    <property type="entry name" value="NolW-like_sf"/>
</dbReference>
<dbReference type="PANTHER" id="PTHR30332:SF17">
    <property type="entry name" value="TYPE IV PILIATION SYSTEM PROTEIN DR_0774-RELATED"/>
    <property type="match status" value="1"/>
</dbReference>
<keyword evidence="4" id="KW-0472">Membrane</keyword>
<evidence type="ECO:0000256" key="1">
    <source>
        <dbReference type="ARBA" id="ARBA00004370"/>
    </source>
</evidence>
<keyword evidence="12" id="KW-1185">Reference proteome</keyword>
<dbReference type="Pfam" id="PF00263">
    <property type="entry name" value="Secretin"/>
    <property type="match status" value="1"/>
</dbReference>
<organism evidence="11 12">
    <name type="scientific">Megasphaera stantonii</name>
    <dbReference type="NCBI Taxonomy" id="2144175"/>
    <lineage>
        <taxon>Bacteria</taxon>
        <taxon>Bacillati</taxon>
        <taxon>Bacillota</taxon>
        <taxon>Negativicutes</taxon>
        <taxon>Veillonellales</taxon>
        <taxon>Veillonellaceae</taxon>
        <taxon>Megasphaera</taxon>
    </lineage>
</organism>
<evidence type="ECO:0000256" key="7">
    <source>
        <dbReference type="RuleBase" id="RU004004"/>
    </source>
</evidence>
<dbReference type="GO" id="GO:0015627">
    <property type="term" value="C:type II protein secretion system complex"/>
    <property type="evidence" value="ECO:0007669"/>
    <property type="project" value="TreeGrafter"/>
</dbReference>
<keyword evidence="3" id="KW-0732">Signal</keyword>
<dbReference type="InterPro" id="IPR050810">
    <property type="entry name" value="Bact_Secretion_Sys_Channel"/>
</dbReference>